<evidence type="ECO:0000313" key="2">
    <source>
        <dbReference type="Proteomes" id="UP001596378"/>
    </source>
</evidence>
<organism evidence="1 2">
    <name type="scientific">Cohnella cellulosilytica</name>
    <dbReference type="NCBI Taxonomy" id="986710"/>
    <lineage>
        <taxon>Bacteria</taxon>
        <taxon>Bacillati</taxon>
        <taxon>Bacillota</taxon>
        <taxon>Bacilli</taxon>
        <taxon>Bacillales</taxon>
        <taxon>Paenibacillaceae</taxon>
        <taxon>Cohnella</taxon>
    </lineage>
</organism>
<evidence type="ECO:0000313" key="1">
    <source>
        <dbReference type="EMBL" id="MFC7147929.1"/>
    </source>
</evidence>
<dbReference type="EMBL" id="JBHTAI010000003">
    <property type="protein sequence ID" value="MFC7147929.1"/>
    <property type="molecule type" value="Genomic_DNA"/>
</dbReference>
<protein>
    <submittedName>
        <fullName evidence="1">Uncharacterized protein</fullName>
    </submittedName>
</protein>
<name>A0ABW2F7J3_9BACL</name>
<dbReference type="RefSeq" id="WP_378051021.1">
    <property type="nucleotide sequence ID" value="NZ_JBHMDN010000032.1"/>
</dbReference>
<accession>A0ABW2F7J3</accession>
<reference evidence="2" key="1">
    <citation type="journal article" date="2019" name="Int. J. Syst. Evol. Microbiol.">
        <title>The Global Catalogue of Microorganisms (GCM) 10K type strain sequencing project: providing services to taxonomists for standard genome sequencing and annotation.</title>
        <authorList>
            <consortium name="The Broad Institute Genomics Platform"/>
            <consortium name="The Broad Institute Genome Sequencing Center for Infectious Disease"/>
            <person name="Wu L."/>
            <person name="Ma J."/>
        </authorList>
    </citation>
    <scope>NUCLEOTIDE SEQUENCE [LARGE SCALE GENOMIC DNA]</scope>
    <source>
        <strain evidence="2">KCTC 12907</strain>
    </source>
</reference>
<sequence>MAEYLTYLKIEENEEIRSCRMYVQFLSNGQCKIRLDGHNFSEEAVESSYSRSLEALLRELPSGSTLHLNNKIVINKNGFCHVMEISEKVKLSFVPYENDDLIEFILGCTFENQELIAACFDDFGIAFSNLVKQIGLPVETCAYCHNGDFKSDGGEDLRHGWYCFRDVENANMQLPWVERLEMFSKATPNLSAFFWCPGFQYQNKELA</sequence>
<proteinExistence type="predicted"/>
<gene>
    <name evidence="1" type="ORF">ACFQMJ_05215</name>
</gene>
<comment type="caution">
    <text evidence="1">The sequence shown here is derived from an EMBL/GenBank/DDBJ whole genome shotgun (WGS) entry which is preliminary data.</text>
</comment>
<dbReference type="Proteomes" id="UP001596378">
    <property type="component" value="Unassembled WGS sequence"/>
</dbReference>
<keyword evidence="2" id="KW-1185">Reference proteome</keyword>